<proteinExistence type="predicted"/>
<organism evidence="3 4">
    <name type="scientific">Bifidobacterium callitrichidarum</name>
    <dbReference type="NCBI Taxonomy" id="2052941"/>
    <lineage>
        <taxon>Bacteria</taxon>
        <taxon>Bacillati</taxon>
        <taxon>Actinomycetota</taxon>
        <taxon>Actinomycetes</taxon>
        <taxon>Bifidobacteriales</taxon>
        <taxon>Bifidobacteriaceae</taxon>
        <taxon>Bifidobacterium</taxon>
    </lineage>
</organism>
<dbReference type="Proteomes" id="UP000245876">
    <property type="component" value="Unassembled WGS sequence"/>
</dbReference>
<comment type="subcellular location">
    <subcellularLocation>
        <location evidence="1">Cell envelope</location>
    </subcellularLocation>
</comment>
<dbReference type="InterPro" id="IPR013378">
    <property type="entry name" value="InlB-like_B-rpt"/>
</dbReference>
<dbReference type="Pfam" id="PF09479">
    <property type="entry name" value="Flg_new"/>
    <property type="match status" value="1"/>
</dbReference>
<dbReference type="InterPro" id="IPR042229">
    <property type="entry name" value="Listeria/Bacterioides_rpt_sf"/>
</dbReference>
<protein>
    <submittedName>
        <fullName evidence="3">Uncharacterized protein</fullName>
    </submittedName>
</protein>
<evidence type="ECO:0000313" key="4">
    <source>
        <dbReference type="Proteomes" id="UP000245876"/>
    </source>
</evidence>
<keyword evidence="2" id="KW-0472">Membrane</keyword>
<dbReference type="EMBL" id="QFFM01000003">
    <property type="protein sequence ID" value="PWG66685.1"/>
    <property type="molecule type" value="Genomic_DNA"/>
</dbReference>
<keyword evidence="4" id="KW-1185">Reference proteome</keyword>
<dbReference type="GO" id="GO:0030313">
    <property type="term" value="C:cell envelope"/>
    <property type="evidence" value="ECO:0007669"/>
    <property type="project" value="UniProtKB-SubCell"/>
</dbReference>
<evidence type="ECO:0000313" key="3">
    <source>
        <dbReference type="EMBL" id="PWG66685.1"/>
    </source>
</evidence>
<reference evidence="3 4" key="1">
    <citation type="journal article" date="2018" name="Int. J. Syst. Evol. Microbiol.">
        <title>Bifidobacterium callitrichidarum sp. nov. from the faeces of the emperor tamarin (Saguinus imperator).</title>
        <authorList>
            <person name="Modesto M."/>
            <person name="Michelini S."/>
            <person name="Sansosti M.C."/>
            <person name="De Filippo C."/>
            <person name="Cavalieri D."/>
            <person name="Qvirist L."/>
            <person name="Andlid T."/>
            <person name="Spiezio C."/>
            <person name="Sandri C."/>
            <person name="Pascarelli S."/>
            <person name="Sgorbati B."/>
            <person name="Mattarelli P."/>
        </authorList>
    </citation>
    <scope>NUCLEOTIDE SEQUENCE [LARGE SCALE GENOMIC DNA]</scope>
    <source>
        <strain evidence="3 4">TRI 5</strain>
    </source>
</reference>
<evidence type="ECO:0000256" key="2">
    <source>
        <dbReference type="SAM" id="Phobius"/>
    </source>
</evidence>
<dbReference type="AlphaFoldDB" id="A0A2U2NC12"/>
<comment type="caution">
    <text evidence="3">The sequence shown here is derived from an EMBL/GenBank/DDBJ whole genome shotgun (WGS) entry which is preliminary data.</text>
</comment>
<sequence length="289" mass="31813">MTVPVSTAYAECTSYKRVDLYADQYEGPSSCPSGYTLHTSCGAYWWGDGAYLEQGCIYKNQWWRTCTRSCSYNGPTYHTYYATLTYNANGGSGAPAEQSKSIYATSASGSVNFSISSKQPTRTNYKFLGWDQNSKATKPAYPKDKSGTISVSYGSSQTLYAIWQKVASSKLIYHGGPNASDPVAQYTRDEGSTLKLYDFSDPNLQSKKFTVPAGMRFDHWNIDPKGAGTSYYPNATFTYGAKDVNLYPVFVPLVSQMPSTGVNGAMLWGASLLLMSSGIIIHRRNRTIN</sequence>
<evidence type="ECO:0000256" key="1">
    <source>
        <dbReference type="ARBA" id="ARBA00004196"/>
    </source>
</evidence>
<keyword evidence="2" id="KW-1133">Transmembrane helix</keyword>
<dbReference type="Gene3D" id="2.60.40.4270">
    <property type="entry name" value="Listeria-Bacteroides repeat domain"/>
    <property type="match status" value="1"/>
</dbReference>
<keyword evidence="2" id="KW-0812">Transmembrane</keyword>
<name>A0A2U2NC12_9BIFI</name>
<gene>
    <name evidence="3" type="ORF">DF196_01925</name>
</gene>
<accession>A0A2U2NC12</accession>
<feature type="transmembrane region" description="Helical" evidence="2">
    <location>
        <begin position="265"/>
        <end position="282"/>
    </location>
</feature>